<dbReference type="Pfam" id="PF04828">
    <property type="entry name" value="GFA"/>
    <property type="match status" value="1"/>
</dbReference>
<gene>
    <name evidence="6" type="ORF">FHS92_000157</name>
</gene>
<keyword evidence="3" id="KW-0862">Zinc</keyword>
<dbReference type="RefSeq" id="WP_184076601.1">
    <property type="nucleotide sequence ID" value="NZ_JACIJP010000001.1"/>
</dbReference>
<proteinExistence type="inferred from homology"/>
<evidence type="ECO:0000313" key="6">
    <source>
        <dbReference type="EMBL" id="MBB6122450.1"/>
    </source>
</evidence>
<organism evidence="6 7">
    <name type="scientific">Sphingobium subterraneum</name>
    <dbReference type="NCBI Taxonomy" id="627688"/>
    <lineage>
        <taxon>Bacteria</taxon>
        <taxon>Pseudomonadati</taxon>
        <taxon>Pseudomonadota</taxon>
        <taxon>Alphaproteobacteria</taxon>
        <taxon>Sphingomonadales</taxon>
        <taxon>Sphingomonadaceae</taxon>
        <taxon>Sphingobium</taxon>
    </lineage>
</organism>
<dbReference type="Proteomes" id="UP000552700">
    <property type="component" value="Unassembled WGS sequence"/>
</dbReference>
<dbReference type="EMBL" id="JACIJP010000001">
    <property type="protein sequence ID" value="MBB6122450.1"/>
    <property type="molecule type" value="Genomic_DNA"/>
</dbReference>
<dbReference type="AlphaFoldDB" id="A0A841IW07"/>
<sequence length="141" mass="15231">MPYTGRCACDAVTIRISGAARAVRQCWCRHCQQLAAGGPTHNVFFKAEDVTFDGEVVWNSHSADSGNTLNWAFCPKCGTQLMMNSSARAYMQGVRLGAIDLPHDLRPTAAIWTSEAPGWAVIDPALENFAAQPPAIPPSQN</sequence>
<dbReference type="GO" id="GO:0046872">
    <property type="term" value="F:metal ion binding"/>
    <property type="evidence" value="ECO:0007669"/>
    <property type="project" value="UniProtKB-KW"/>
</dbReference>
<evidence type="ECO:0000259" key="5">
    <source>
        <dbReference type="PROSITE" id="PS51891"/>
    </source>
</evidence>
<dbReference type="PANTHER" id="PTHR33337">
    <property type="entry name" value="GFA DOMAIN-CONTAINING PROTEIN"/>
    <property type="match status" value="1"/>
</dbReference>
<comment type="caution">
    <text evidence="6">The sequence shown here is derived from an EMBL/GenBank/DDBJ whole genome shotgun (WGS) entry which is preliminary data.</text>
</comment>
<dbReference type="InterPro" id="IPR006913">
    <property type="entry name" value="CENP-V/GFA"/>
</dbReference>
<dbReference type="InterPro" id="IPR011057">
    <property type="entry name" value="Mss4-like_sf"/>
</dbReference>
<evidence type="ECO:0000256" key="3">
    <source>
        <dbReference type="ARBA" id="ARBA00022833"/>
    </source>
</evidence>
<dbReference type="PANTHER" id="PTHR33337:SF40">
    <property type="entry name" value="CENP-V_GFA DOMAIN-CONTAINING PROTEIN-RELATED"/>
    <property type="match status" value="1"/>
</dbReference>
<keyword evidence="4" id="KW-0456">Lyase</keyword>
<keyword evidence="2" id="KW-0479">Metal-binding</keyword>
<evidence type="ECO:0000313" key="7">
    <source>
        <dbReference type="Proteomes" id="UP000552700"/>
    </source>
</evidence>
<evidence type="ECO:0000256" key="4">
    <source>
        <dbReference type="ARBA" id="ARBA00023239"/>
    </source>
</evidence>
<reference evidence="6 7" key="1">
    <citation type="submission" date="2020-08" db="EMBL/GenBank/DDBJ databases">
        <title>Genomic Encyclopedia of Type Strains, Phase IV (KMG-IV): sequencing the most valuable type-strain genomes for metagenomic binning, comparative biology and taxonomic classification.</title>
        <authorList>
            <person name="Goeker M."/>
        </authorList>
    </citation>
    <scope>NUCLEOTIDE SEQUENCE [LARGE SCALE GENOMIC DNA]</scope>
    <source>
        <strain evidence="6 7">DSM 102255</strain>
    </source>
</reference>
<name>A0A841IW07_9SPHN</name>
<accession>A0A841IW07</accession>
<dbReference type="GO" id="GO:0016846">
    <property type="term" value="F:carbon-sulfur lyase activity"/>
    <property type="evidence" value="ECO:0007669"/>
    <property type="project" value="InterPro"/>
</dbReference>
<evidence type="ECO:0000256" key="2">
    <source>
        <dbReference type="ARBA" id="ARBA00022723"/>
    </source>
</evidence>
<dbReference type="PROSITE" id="PS51891">
    <property type="entry name" value="CENP_V_GFA"/>
    <property type="match status" value="1"/>
</dbReference>
<feature type="domain" description="CENP-V/GFA" evidence="5">
    <location>
        <begin position="3"/>
        <end position="104"/>
    </location>
</feature>
<keyword evidence="7" id="KW-1185">Reference proteome</keyword>
<evidence type="ECO:0000256" key="1">
    <source>
        <dbReference type="ARBA" id="ARBA00005495"/>
    </source>
</evidence>
<dbReference type="SUPFAM" id="SSF51316">
    <property type="entry name" value="Mss4-like"/>
    <property type="match status" value="1"/>
</dbReference>
<dbReference type="Gene3D" id="3.90.1590.10">
    <property type="entry name" value="glutathione-dependent formaldehyde- activating enzyme (gfa)"/>
    <property type="match status" value="1"/>
</dbReference>
<protein>
    <recommendedName>
        <fullName evidence="5">CENP-V/GFA domain-containing protein</fullName>
    </recommendedName>
</protein>
<comment type="similarity">
    <text evidence="1">Belongs to the Gfa family.</text>
</comment>